<dbReference type="NCBIfam" id="TIGR01640">
    <property type="entry name" value="F_box_assoc_1"/>
    <property type="match status" value="1"/>
</dbReference>
<name>A0A3P5YX28_BRACM</name>
<dbReference type="Gramene" id="A05p38140.2_BraZ1">
    <property type="protein sequence ID" value="A05p38140.2_BraZ1.CDS.1"/>
    <property type="gene ID" value="A05g38140.2_BraZ1"/>
</dbReference>
<dbReference type="Proteomes" id="UP000694005">
    <property type="component" value="Chromosome A05"/>
</dbReference>
<evidence type="ECO:0000313" key="3">
    <source>
        <dbReference type="EMBL" id="VDC72327.1"/>
    </source>
</evidence>
<dbReference type="InterPro" id="IPR050233">
    <property type="entry name" value="A_thaliana_F-box"/>
</dbReference>
<protein>
    <recommendedName>
        <fullName evidence="1">F-box domain-containing protein</fullName>
    </recommendedName>
</protein>
<dbReference type="InterPro" id="IPR001810">
    <property type="entry name" value="F-box_dom"/>
</dbReference>
<dbReference type="PANTHER" id="PTHR47993:SF280">
    <property type="entry name" value="F-BOX DOMAIN-CONTAINING PROTEIN"/>
    <property type="match status" value="1"/>
</dbReference>
<dbReference type="InterPro" id="IPR017451">
    <property type="entry name" value="F-box-assoc_interact_dom"/>
</dbReference>
<dbReference type="PANTHER" id="PTHR47993">
    <property type="entry name" value="OS09G0372900 PROTEIN-RELATED"/>
    <property type="match status" value="1"/>
</dbReference>
<proteinExistence type="predicted"/>
<evidence type="ECO:0000313" key="2">
    <source>
        <dbReference type="EMBL" id="CAG7877293.1"/>
    </source>
</evidence>
<reference evidence="3" key="1">
    <citation type="submission" date="2018-11" db="EMBL/GenBank/DDBJ databases">
        <authorList>
            <consortium name="Genoscope - CEA"/>
            <person name="William W."/>
        </authorList>
    </citation>
    <scope>NUCLEOTIDE SEQUENCE</scope>
</reference>
<feature type="domain" description="F-box" evidence="1">
    <location>
        <begin position="1"/>
        <end position="46"/>
    </location>
</feature>
<dbReference type="Pfam" id="PF07734">
    <property type="entry name" value="FBA_1"/>
    <property type="match status" value="1"/>
</dbReference>
<dbReference type="AlphaFoldDB" id="A0A3P5YX28"/>
<dbReference type="Pfam" id="PF00646">
    <property type="entry name" value="F-box"/>
    <property type="match status" value="1"/>
</dbReference>
<dbReference type="SUPFAM" id="SSF81383">
    <property type="entry name" value="F-box domain"/>
    <property type="match status" value="1"/>
</dbReference>
<gene>
    <name evidence="3" type="ORF">BRAA05T22041Z</name>
    <name evidence="2" type="ORF">BRAPAZ1V2_A05P38140.2</name>
</gene>
<dbReference type="Gene3D" id="1.20.1280.50">
    <property type="match status" value="1"/>
</dbReference>
<dbReference type="EMBL" id="LS974621">
    <property type="protein sequence ID" value="CAG7877293.1"/>
    <property type="molecule type" value="Genomic_DNA"/>
</dbReference>
<organism evidence="3">
    <name type="scientific">Brassica campestris</name>
    <name type="common">Field mustard</name>
    <dbReference type="NCBI Taxonomy" id="3711"/>
    <lineage>
        <taxon>Eukaryota</taxon>
        <taxon>Viridiplantae</taxon>
        <taxon>Streptophyta</taxon>
        <taxon>Embryophyta</taxon>
        <taxon>Tracheophyta</taxon>
        <taxon>Spermatophyta</taxon>
        <taxon>Magnoliopsida</taxon>
        <taxon>eudicotyledons</taxon>
        <taxon>Gunneridae</taxon>
        <taxon>Pentapetalae</taxon>
        <taxon>rosids</taxon>
        <taxon>malvids</taxon>
        <taxon>Brassicales</taxon>
        <taxon>Brassicaceae</taxon>
        <taxon>Brassiceae</taxon>
        <taxon>Brassica</taxon>
    </lineage>
</organism>
<accession>A0A3P5YX28</accession>
<dbReference type="EMBL" id="LR031570">
    <property type="protein sequence ID" value="VDC72327.1"/>
    <property type="molecule type" value="Genomic_DNA"/>
</dbReference>
<dbReference type="InterPro" id="IPR006527">
    <property type="entry name" value="F-box-assoc_dom_typ1"/>
</dbReference>
<dbReference type="SMART" id="SM00256">
    <property type="entry name" value="FBOX"/>
    <property type="match status" value="1"/>
</dbReference>
<dbReference type="PROSITE" id="PS50181">
    <property type="entry name" value="FBOX"/>
    <property type="match status" value="1"/>
</dbReference>
<sequence length="373" mass="42921">MAPVKLPCDLEEEILSRLPPLSLVRSRTVCQHWNSLLHDNKSFLNKHLARVRPQFIFLTESKAHSINIDLHTGGTDSTVEAHEVPSDFPYQAIDLTHTTITSCDGFLFRHFWKQGVAFWNPWLSQVGWIEYVDKSFHFCGVGYDYDTNVPEKRYKILGYLNCLRDVSDTYQVSYKRVAIYECSSRSLKFLDAPFKNWPTMDPLSLNGNLYWVTSNPETHECFIRSFDFSSETFKTFCLLPCQKNHSRDQLVLAVYKRDGFSLLKQCYVTGEISVWVTKGKIDAAEVVWINLMTLPTSNLPKLINKLCGISYFIFEKTLIMCCGDEESGAASIYIVREDMCKKIQIGYGIVRFSHCVYLPNFISVPSEFRSLPV</sequence>
<evidence type="ECO:0000259" key="1">
    <source>
        <dbReference type="PROSITE" id="PS50181"/>
    </source>
</evidence>
<dbReference type="InterPro" id="IPR036047">
    <property type="entry name" value="F-box-like_dom_sf"/>
</dbReference>